<protein>
    <submittedName>
        <fullName evidence="2">Major nuclear shell protein chimallin</fullName>
    </submittedName>
</protein>
<keyword evidence="3" id="KW-1185">Reference proteome</keyword>
<name>A0A173GED2_9CAUD</name>
<evidence type="ECO:0000313" key="3">
    <source>
        <dbReference type="Proteomes" id="UP000222079"/>
    </source>
</evidence>
<feature type="compositionally biased region" description="Low complexity" evidence="1">
    <location>
        <begin position="11"/>
        <end position="24"/>
    </location>
</feature>
<accession>A0A173GED2</accession>
<feature type="region of interest" description="Disordered" evidence="1">
    <location>
        <begin position="1"/>
        <end position="104"/>
    </location>
</feature>
<dbReference type="EMBL" id="KU886224">
    <property type="protein sequence ID" value="ANH52002.1"/>
    <property type="molecule type" value="Genomic_DNA"/>
</dbReference>
<dbReference type="Pfam" id="PF25677">
    <property type="entry name" value="Chimallin_Phikzvirus"/>
    <property type="match status" value="1"/>
</dbReference>
<reference evidence="2 3" key="1">
    <citation type="submission" date="2016-03" db="EMBL/GenBank/DDBJ databases">
        <authorList>
            <person name="Sharma R."/>
            <person name="Esplin I.N.D."/>
            <person name="Berg J.A."/>
            <person name="Jensen G.L."/>
            <person name="Keele B.R."/>
            <person name="Ward M.E.H."/>
            <person name="Breakwell D.P."/>
            <person name="Hope S."/>
            <person name="Grose J.H."/>
        </authorList>
    </citation>
    <scope>NUCLEOTIDE SEQUENCE [LARGE SCALE GENOMIC DNA]</scope>
</reference>
<dbReference type="PANTHER" id="PTHR14312">
    <property type="entry name" value="CREB/ATF BZIP TRANSCRIPTION FACTOR"/>
    <property type="match status" value="1"/>
</dbReference>
<dbReference type="GO" id="GO:0043565">
    <property type="term" value="F:sequence-specific DNA binding"/>
    <property type="evidence" value="ECO:0007669"/>
    <property type="project" value="TreeGrafter"/>
</dbReference>
<dbReference type="GO" id="GO:0010468">
    <property type="term" value="P:regulation of gene expression"/>
    <property type="evidence" value="ECO:0007669"/>
    <property type="project" value="TreeGrafter"/>
</dbReference>
<dbReference type="InterPro" id="IPR058043">
    <property type="entry name" value="Chimallin"/>
</dbReference>
<proteinExistence type="predicted"/>
<gene>
    <name evidence="2" type="ORF">RAY_222</name>
</gene>
<evidence type="ECO:0000256" key="1">
    <source>
        <dbReference type="SAM" id="MobiDB-lite"/>
    </source>
</evidence>
<feature type="compositionally biased region" description="Low complexity" evidence="1">
    <location>
        <begin position="32"/>
        <end position="90"/>
    </location>
</feature>
<evidence type="ECO:0000313" key="2">
    <source>
        <dbReference type="EMBL" id="ANH52002.1"/>
    </source>
</evidence>
<sequence>MKTPEGENKAQGQQPSDQQQPNNSAMGDALLQAQQRQSQQPQQQQTPPQQAPQSAPQPVQAATQQQQHTPQFHQTAGNSTVNNTTNNTNTEQQQPRQSRIYGMNERRSRIFDATAFGENFKIALEATKEVLEGYEDKGFNKSFFLVPVADATLHCNGLAYASVFNFGGSTKAIVYTLMLENTGSPLKPQRGNDPLTGEPFEIPRMTGSQYDNTYWARVAQLVAHRVGNNAEVLDAGACVVHAEMKWDDKSAIKQLLNNAENATMAYANSLSGYRIEPPFNIAQEVDPNIDRITAGFNFNPQPLFTVDGQPIRNDVEVKLSAYAEGAGQVQTTEAITTVNGYVELIAAPQQQMGYQQQMMMGMNPQQAMQFYRRFYPQFTITSTGTGISNAQGPEFQLLALFAASLIGENSNWHHAFAPKMVNGVDINDIGAINYELKMGLESPDDRPKKIITKDHSFTTQALHQLLYTACHESMSIAIDIEETGTRTWVNSMLLLAGGQPNGNAAALSPQGQQAHKAIIQAANNLTNGEFSKHFTDQNQLIAVRDGTRIQGGFYVSKDNHQKMDIRNVDLLAVLNFVGETDPRIVEEWKIITSSTSGMSTPKRVALRQQKLQQLLGESFVLKAYYERVVINWAFMDALRKAITAAGLIVRPENTNMQYNVQSYGTPMAQLYGMPTNIGSSLQQGAYATDNQGRVVNMAAFRTGGAFGTFNG</sequence>
<organism evidence="2 3">
    <name type="scientific">Erwinia phage vB_EamM_RAY</name>
    <dbReference type="NCBI Taxonomy" id="1815987"/>
    <lineage>
        <taxon>Viruses</taxon>
        <taxon>Duplodnaviria</taxon>
        <taxon>Heunggongvirae</taxon>
        <taxon>Uroviricota</taxon>
        <taxon>Caudoviricetes</taxon>
        <taxon>Chimalliviridae</taxon>
        <taxon>Agricanvirus</taxon>
        <taxon>Agricanvirus ray</taxon>
    </lineage>
</organism>
<dbReference type="Proteomes" id="UP000222079">
    <property type="component" value="Segment"/>
</dbReference>
<dbReference type="PANTHER" id="PTHR14312:SF1">
    <property type="entry name" value="BASIC-LEUCINE ZIPPER TRANSCRIPTION FACTOR A"/>
    <property type="match status" value="1"/>
</dbReference>